<evidence type="ECO:0000256" key="1">
    <source>
        <dbReference type="ARBA" id="ARBA00008525"/>
    </source>
</evidence>
<reference evidence="3" key="2">
    <citation type="submission" date="2024-06" db="EMBL/GenBank/DDBJ databases">
        <title>Micromonospora mangrovi CCTCC AA 2012012 genome sequences.</title>
        <authorList>
            <person name="Gao J."/>
        </authorList>
    </citation>
    <scope>NUCLEOTIDE SEQUENCE</scope>
    <source>
        <strain evidence="3">CCTCC AA 2012012</strain>
    </source>
</reference>
<accession>A0AAU7MBI4</accession>
<dbReference type="RefSeq" id="WP_350935009.1">
    <property type="nucleotide sequence ID" value="NZ_CP157762.1"/>
</dbReference>
<evidence type="ECO:0000313" key="2">
    <source>
        <dbReference type="EMBL" id="XBP94785.1"/>
    </source>
</evidence>
<reference evidence="2" key="1">
    <citation type="submission" date="2024-01" db="EMBL/GenBank/DDBJ databases">
        <title>The genome sequence of Micromonospora mangrovi CCTCC AA 2012012.</title>
        <authorList>
            <person name="Gao J."/>
        </authorList>
    </citation>
    <scope>NUCLEOTIDE SEQUENCE</scope>
    <source>
        <strain evidence="2">CCTCC AA 2012012</strain>
    </source>
</reference>
<dbReference type="EMBL" id="CP157762">
    <property type="protein sequence ID" value="XBP94785.1"/>
    <property type="molecule type" value="Genomic_DNA"/>
</dbReference>
<evidence type="ECO:0000313" key="3">
    <source>
        <dbReference type="EMBL" id="XCH75487.1"/>
    </source>
</evidence>
<dbReference type="Pfam" id="PF03691">
    <property type="entry name" value="UPF0167"/>
    <property type="match status" value="1"/>
</dbReference>
<sequence>MPQPRFRYHPDPVATGSAVPTVEACVLCGIARGWRYAGPIYGRQVDVLCLYCIASGEAARALTGGVDFPCMFTDATDVPPGVPFAVVEEVTQRTPGFVSWQQPSWLYHCGDGAAFLGAAGYEELRAHPDALEMIRDDLHRLGWPADQAEAMLRRMDRSGEPAAILFRCLHCGVHLASWEMVHADVEASVQVLGPGHETTVGRHAGAVGYRTCPYAGRPRIPA</sequence>
<proteinExistence type="inferred from homology"/>
<name>A0AAU7MBI4_9ACTN</name>
<dbReference type="InterPro" id="IPR005363">
    <property type="entry name" value="UPF0167"/>
</dbReference>
<dbReference type="AlphaFoldDB" id="A0AAU7MBI4"/>
<comment type="similarity">
    <text evidence="1">Belongs to the UPF0167 family.</text>
</comment>
<dbReference type="EMBL" id="CP159342">
    <property type="protein sequence ID" value="XCH75487.1"/>
    <property type="molecule type" value="Genomic_DNA"/>
</dbReference>
<protein>
    <submittedName>
        <fullName evidence="2">CbrC family protein</fullName>
    </submittedName>
</protein>
<organism evidence="2">
    <name type="scientific">Micromonospora sp. CCTCC AA 2012012</name>
    <dbReference type="NCBI Taxonomy" id="3111921"/>
    <lineage>
        <taxon>Bacteria</taxon>
        <taxon>Bacillati</taxon>
        <taxon>Actinomycetota</taxon>
        <taxon>Actinomycetes</taxon>
        <taxon>Micromonosporales</taxon>
        <taxon>Micromonosporaceae</taxon>
        <taxon>Micromonospora</taxon>
    </lineage>
</organism>
<gene>
    <name evidence="3" type="ORF">ABUL08_05185</name>
    <name evidence="2" type="ORF">VK199_05150</name>
</gene>